<evidence type="ECO:0000256" key="10">
    <source>
        <dbReference type="SAM" id="Phobius"/>
    </source>
</evidence>
<keyword evidence="7" id="KW-0406">Ion transport</keyword>
<keyword evidence="5 10" id="KW-0812">Transmembrane</keyword>
<dbReference type="InterPro" id="IPR048279">
    <property type="entry name" value="MdtK-like"/>
</dbReference>
<evidence type="ECO:0000256" key="3">
    <source>
        <dbReference type="ARBA" id="ARBA00022449"/>
    </source>
</evidence>
<keyword evidence="4" id="KW-1003">Cell membrane</keyword>
<dbReference type="PANTHER" id="PTHR43298:SF2">
    <property type="entry name" value="FMN_FAD EXPORTER YEEO-RELATED"/>
    <property type="match status" value="1"/>
</dbReference>
<evidence type="ECO:0000256" key="9">
    <source>
        <dbReference type="ARBA" id="ARBA00031636"/>
    </source>
</evidence>
<keyword evidence="3" id="KW-0050">Antiport</keyword>
<evidence type="ECO:0000256" key="8">
    <source>
        <dbReference type="ARBA" id="ARBA00023136"/>
    </source>
</evidence>
<dbReference type="GO" id="GO:0042910">
    <property type="term" value="F:xenobiotic transmembrane transporter activity"/>
    <property type="evidence" value="ECO:0007669"/>
    <property type="project" value="InterPro"/>
</dbReference>
<dbReference type="EMBL" id="CADCTQ010000002">
    <property type="protein sequence ID" value="CAA9212100.1"/>
    <property type="molecule type" value="Genomic_DNA"/>
</dbReference>
<gene>
    <name evidence="11" type="ORF">AVDCRST_MAG56-337</name>
</gene>
<reference evidence="11" key="1">
    <citation type="submission" date="2020-02" db="EMBL/GenBank/DDBJ databases">
        <authorList>
            <person name="Meier V. D."/>
        </authorList>
    </citation>
    <scope>NUCLEOTIDE SEQUENCE</scope>
    <source>
        <strain evidence="11">AVDCRST_MAG56</strain>
    </source>
</reference>
<feature type="transmembrane region" description="Helical" evidence="10">
    <location>
        <begin position="347"/>
        <end position="372"/>
    </location>
</feature>
<feature type="transmembrane region" description="Helical" evidence="10">
    <location>
        <begin position="384"/>
        <end position="408"/>
    </location>
</feature>
<organism evidence="11">
    <name type="scientific">uncultured Cytophagales bacterium</name>
    <dbReference type="NCBI Taxonomy" id="158755"/>
    <lineage>
        <taxon>Bacteria</taxon>
        <taxon>Pseudomonadati</taxon>
        <taxon>Bacteroidota</taxon>
        <taxon>Sphingobacteriia</taxon>
        <taxon>Sphingobacteriales</taxon>
        <taxon>environmental samples</taxon>
    </lineage>
</organism>
<evidence type="ECO:0000313" key="11">
    <source>
        <dbReference type="EMBL" id="CAA9212100.1"/>
    </source>
</evidence>
<evidence type="ECO:0000256" key="4">
    <source>
        <dbReference type="ARBA" id="ARBA00022475"/>
    </source>
</evidence>
<feature type="transmembrane region" description="Helical" evidence="10">
    <location>
        <begin position="274"/>
        <end position="295"/>
    </location>
</feature>
<sequence length="447" mass="48269">MLFTEALKTWRLSAPIILGEIIQMSVHLADVAMVGRISYKHLAAASLAGSIINIPFIIGVGITIAFSQLISAASGKKDDKKIAHYLFNGFWLCTAAALGLSLCIHVGAGMLLHLNQEKEVALLAIPYLRILGWSLTPLLMFLALKHFIDGLGKTRVAMVLSLASLPITVFVNWLLIYGHWGFPRMELLGAAYGTLISRLVVLAAICIVITRSDALRQYLKMRKTQWTLRWESLKEFLALGIPISLQLGIEIAAFTVSAILIGRLGPVPQAAHQIAFGCATFTLMVSLGLAQGGSIRISNAWGREDWVKVNQIAKSTLAIAALYCLAAGIVFYAFHAQIPLLFNDDPAVVAAASSLMIVGVFFQASNALQVVASSMLRGIKEVKLPTLFTLAAYWLIGIPAGYCLAFYAGLGIKGIWLGFTSGLVLSALALARRFFRITAKARACLPA</sequence>
<feature type="transmembrane region" description="Helical" evidence="10">
    <location>
        <begin position="195"/>
        <end position="215"/>
    </location>
</feature>
<dbReference type="PANTHER" id="PTHR43298">
    <property type="entry name" value="MULTIDRUG RESISTANCE PROTEIN NORM-RELATED"/>
    <property type="match status" value="1"/>
</dbReference>
<evidence type="ECO:0000256" key="6">
    <source>
        <dbReference type="ARBA" id="ARBA00022989"/>
    </source>
</evidence>
<dbReference type="InterPro" id="IPR002528">
    <property type="entry name" value="MATE_fam"/>
</dbReference>
<evidence type="ECO:0000256" key="1">
    <source>
        <dbReference type="ARBA" id="ARBA00004651"/>
    </source>
</evidence>
<dbReference type="GO" id="GO:0006811">
    <property type="term" value="P:monoatomic ion transport"/>
    <property type="evidence" value="ECO:0007669"/>
    <property type="project" value="UniProtKB-KW"/>
</dbReference>
<evidence type="ECO:0000256" key="2">
    <source>
        <dbReference type="ARBA" id="ARBA00022448"/>
    </source>
</evidence>
<evidence type="ECO:0000256" key="5">
    <source>
        <dbReference type="ARBA" id="ARBA00022692"/>
    </source>
</evidence>
<evidence type="ECO:0000256" key="7">
    <source>
        <dbReference type="ARBA" id="ARBA00023065"/>
    </source>
</evidence>
<dbReference type="Pfam" id="PF01554">
    <property type="entry name" value="MatE"/>
    <property type="match status" value="2"/>
</dbReference>
<keyword evidence="6 10" id="KW-1133">Transmembrane helix</keyword>
<feature type="transmembrane region" description="Helical" evidence="10">
    <location>
        <begin position="316"/>
        <end position="335"/>
    </location>
</feature>
<feature type="transmembrane region" description="Helical" evidence="10">
    <location>
        <begin position="414"/>
        <end position="431"/>
    </location>
</feature>
<feature type="transmembrane region" description="Helical" evidence="10">
    <location>
        <begin position="12"/>
        <end position="39"/>
    </location>
</feature>
<accession>A0A6J4H3V1</accession>
<feature type="transmembrane region" description="Helical" evidence="10">
    <location>
        <begin position="120"/>
        <end position="144"/>
    </location>
</feature>
<feature type="transmembrane region" description="Helical" evidence="10">
    <location>
        <begin position="156"/>
        <end position="175"/>
    </location>
</feature>
<comment type="subcellular location">
    <subcellularLocation>
        <location evidence="1">Cell membrane</location>
        <topology evidence="1">Multi-pass membrane protein</topology>
    </subcellularLocation>
</comment>
<dbReference type="GO" id="GO:0005886">
    <property type="term" value="C:plasma membrane"/>
    <property type="evidence" value="ECO:0007669"/>
    <property type="project" value="UniProtKB-SubCell"/>
</dbReference>
<dbReference type="InterPro" id="IPR050222">
    <property type="entry name" value="MATE_MdtK"/>
</dbReference>
<dbReference type="PIRSF" id="PIRSF006603">
    <property type="entry name" value="DinF"/>
    <property type="match status" value="1"/>
</dbReference>
<feature type="transmembrane region" description="Helical" evidence="10">
    <location>
        <begin position="51"/>
        <end position="73"/>
    </location>
</feature>
<feature type="transmembrane region" description="Helical" evidence="10">
    <location>
        <begin position="236"/>
        <end position="262"/>
    </location>
</feature>
<feature type="transmembrane region" description="Helical" evidence="10">
    <location>
        <begin position="85"/>
        <end position="108"/>
    </location>
</feature>
<dbReference type="CDD" id="cd13131">
    <property type="entry name" value="MATE_NorM_like"/>
    <property type="match status" value="1"/>
</dbReference>
<proteinExistence type="predicted"/>
<dbReference type="GO" id="GO:0015297">
    <property type="term" value="F:antiporter activity"/>
    <property type="evidence" value="ECO:0007669"/>
    <property type="project" value="UniProtKB-KW"/>
</dbReference>
<dbReference type="AlphaFoldDB" id="A0A6J4H3V1"/>
<keyword evidence="2" id="KW-0813">Transport</keyword>
<name>A0A6J4H3V1_9SPHI</name>
<protein>
    <recommendedName>
        <fullName evidence="9">Multidrug-efflux transporter</fullName>
    </recommendedName>
</protein>
<keyword evidence="8 10" id="KW-0472">Membrane</keyword>
<dbReference type="NCBIfam" id="TIGR00797">
    <property type="entry name" value="matE"/>
    <property type="match status" value="1"/>
</dbReference>